<proteinExistence type="predicted"/>
<organism evidence="2">
    <name type="scientific">hydrocarbon metagenome</name>
    <dbReference type="NCBI Taxonomy" id="938273"/>
    <lineage>
        <taxon>unclassified sequences</taxon>
        <taxon>metagenomes</taxon>
        <taxon>ecological metagenomes</taxon>
    </lineage>
</organism>
<feature type="transmembrane region" description="Helical" evidence="1">
    <location>
        <begin position="21"/>
        <end position="42"/>
    </location>
</feature>
<evidence type="ECO:0000256" key="1">
    <source>
        <dbReference type="SAM" id="Phobius"/>
    </source>
</evidence>
<keyword evidence="1" id="KW-1133">Transmembrane helix</keyword>
<keyword evidence="1" id="KW-0812">Transmembrane</keyword>
<comment type="caution">
    <text evidence="2">The sequence shown here is derived from an EMBL/GenBank/DDBJ whole genome shotgun (WGS) entry which is preliminary data.</text>
</comment>
<accession>A0A0W8FJW0</accession>
<feature type="transmembrane region" description="Helical" evidence="1">
    <location>
        <begin position="62"/>
        <end position="84"/>
    </location>
</feature>
<evidence type="ECO:0000313" key="2">
    <source>
        <dbReference type="EMBL" id="KUG21192.1"/>
    </source>
</evidence>
<dbReference type="AlphaFoldDB" id="A0A0W8FJW0"/>
<reference evidence="2" key="1">
    <citation type="journal article" date="2015" name="Proc. Natl. Acad. Sci. U.S.A.">
        <title>Networks of energetic and metabolic interactions define dynamics in microbial communities.</title>
        <authorList>
            <person name="Embree M."/>
            <person name="Liu J.K."/>
            <person name="Al-Bassam M.M."/>
            <person name="Zengler K."/>
        </authorList>
    </citation>
    <scope>NUCLEOTIDE SEQUENCE</scope>
</reference>
<sequence length="95" mass="10960">MEWTGRLLWREIDMWGRVKSLVMYLGLVTSYGFATLFVWTFLKAYSTSDKAVVFAVNTIGEAHLEYLLFLVLMPVMTLSLFYAVEELLPGQVRKS</sequence>
<keyword evidence="1" id="KW-0472">Membrane</keyword>
<dbReference type="EMBL" id="LNQE01001091">
    <property type="protein sequence ID" value="KUG21192.1"/>
    <property type="molecule type" value="Genomic_DNA"/>
</dbReference>
<protein>
    <submittedName>
        <fullName evidence="2">Uncharacterized protein</fullName>
    </submittedName>
</protein>
<gene>
    <name evidence="2" type="ORF">ASZ90_009062</name>
</gene>
<name>A0A0W8FJW0_9ZZZZ</name>